<protein>
    <submittedName>
        <fullName evidence="2">HNH endonuclease</fullName>
    </submittedName>
</protein>
<keyword evidence="2" id="KW-0255">Endonuclease</keyword>
<name>A0A844HSZ9_9RHOB</name>
<keyword evidence="2" id="KW-0540">Nuclease</keyword>
<keyword evidence="3" id="KW-1185">Reference proteome</keyword>
<proteinExistence type="predicted"/>
<accession>A0A844HSZ9</accession>
<dbReference type="Proteomes" id="UP000449846">
    <property type="component" value="Unassembled WGS sequence"/>
</dbReference>
<dbReference type="InterPro" id="IPR003615">
    <property type="entry name" value="HNH_nuc"/>
</dbReference>
<sequence length="431" mass="47937">MIGGSDADKAAARRKVHVMQDADTPGFAVICMKGCYSRVCSRKGDLTIDSQHSLEDHAPAFQNGRQGLALRFMPAAKKPAPGHGSKECRGDDTLESVMPFLAFPAPSNGVDLGLLEIYDREIKVAYRGETYLVRDNGAVHRRRRSRQKVRALDEAWSFGRQTLSTGYLNLAGVPVHRIVCTAFQGDPPSDQHVVDHIDTNRANNRPENLRWVTRLENVLLNPISARRIELVYGSIEAFFEDPGRLQSDKQYPDISWMRTVSKEEAASAKGRLEAWALSGDVPSGGALGEWLYGTRERADFEPEPEEYESLSPSVVQVRWKVPTEFPECPKAVSDDALAEYASALYFGRVFACNDIYQSVVVQCGMADDGLVVLTHNPSENAAKSWAVAHVAICGEFFYHRNEHQYFSLQGALKAFCELTGDSYDECIDDYC</sequence>
<dbReference type="EMBL" id="WMIG01000016">
    <property type="protein sequence ID" value="MTH61457.1"/>
    <property type="molecule type" value="Genomic_DNA"/>
</dbReference>
<comment type="caution">
    <text evidence="2">The sequence shown here is derived from an EMBL/GenBank/DDBJ whole genome shotgun (WGS) entry which is preliminary data.</text>
</comment>
<evidence type="ECO:0000313" key="2">
    <source>
        <dbReference type="EMBL" id="MTH61457.1"/>
    </source>
</evidence>
<dbReference type="OrthoDB" id="6631788at2"/>
<dbReference type="AlphaFoldDB" id="A0A844HSZ9"/>
<evidence type="ECO:0000259" key="1">
    <source>
        <dbReference type="SMART" id="SM00507"/>
    </source>
</evidence>
<keyword evidence="2" id="KW-0378">Hydrolase</keyword>
<dbReference type="SMART" id="SM00507">
    <property type="entry name" value="HNHc"/>
    <property type="match status" value="1"/>
</dbReference>
<dbReference type="InterPro" id="IPR044925">
    <property type="entry name" value="His-Me_finger_sf"/>
</dbReference>
<gene>
    <name evidence="2" type="ORF">GL300_19775</name>
</gene>
<evidence type="ECO:0000313" key="3">
    <source>
        <dbReference type="Proteomes" id="UP000449846"/>
    </source>
</evidence>
<dbReference type="Pfam" id="PF13392">
    <property type="entry name" value="HNH_3"/>
    <property type="match status" value="1"/>
</dbReference>
<dbReference type="SUPFAM" id="SSF54060">
    <property type="entry name" value="His-Me finger endonucleases"/>
    <property type="match status" value="1"/>
</dbReference>
<feature type="domain" description="HNH nuclease" evidence="1">
    <location>
        <begin position="169"/>
        <end position="218"/>
    </location>
</feature>
<dbReference type="GO" id="GO:0004519">
    <property type="term" value="F:endonuclease activity"/>
    <property type="evidence" value="ECO:0007669"/>
    <property type="project" value="UniProtKB-KW"/>
</dbReference>
<dbReference type="Gene3D" id="3.90.75.20">
    <property type="match status" value="1"/>
</dbReference>
<reference evidence="2 3" key="1">
    <citation type="submission" date="2019-11" db="EMBL/GenBank/DDBJ databases">
        <authorList>
            <person name="Dong K."/>
        </authorList>
    </citation>
    <scope>NUCLEOTIDE SEQUENCE [LARGE SCALE GENOMIC DNA]</scope>
    <source>
        <strain evidence="2 3">NBRC 112902</strain>
    </source>
</reference>
<organism evidence="2 3">
    <name type="scientific">Paracoccus litorisediminis</name>
    <dbReference type="NCBI Taxonomy" id="2006130"/>
    <lineage>
        <taxon>Bacteria</taxon>
        <taxon>Pseudomonadati</taxon>
        <taxon>Pseudomonadota</taxon>
        <taxon>Alphaproteobacteria</taxon>
        <taxon>Rhodobacterales</taxon>
        <taxon>Paracoccaceae</taxon>
        <taxon>Paracoccus</taxon>
    </lineage>
</organism>